<evidence type="ECO:0000313" key="1">
    <source>
        <dbReference type="EMBL" id="NIK59983.1"/>
    </source>
</evidence>
<comment type="caution">
    <text evidence="1">The sequence shown here is derived from an EMBL/GenBank/DDBJ whole genome shotgun (WGS) entry which is preliminary data.</text>
</comment>
<reference evidence="1 2" key="1">
    <citation type="submission" date="2020-03" db="EMBL/GenBank/DDBJ databases">
        <title>Sequencing the genomes of 1000 actinobacteria strains.</title>
        <authorList>
            <person name="Klenk H.-P."/>
        </authorList>
    </citation>
    <scope>NUCLEOTIDE SEQUENCE [LARGE SCALE GENOMIC DNA]</scope>
    <source>
        <strain evidence="1 2">DSM 45490</strain>
    </source>
</reference>
<gene>
    <name evidence="1" type="ORF">BJY22_005700</name>
</gene>
<dbReference type="Proteomes" id="UP000555407">
    <property type="component" value="Unassembled WGS sequence"/>
</dbReference>
<protein>
    <submittedName>
        <fullName evidence="1">Uncharacterized protein</fullName>
    </submittedName>
</protein>
<evidence type="ECO:0000313" key="2">
    <source>
        <dbReference type="Proteomes" id="UP000555407"/>
    </source>
</evidence>
<accession>A0A7X5VF23</accession>
<name>A0A7X5VF23_9ACTN</name>
<dbReference type="AlphaFoldDB" id="A0A7X5VF23"/>
<keyword evidence="2" id="KW-1185">Reference proteome</keyword>
<sequence length="183" mass="19565">MSFAVARTRDEAQLYLELHPCPDCGSVDAPWEQALVELDGELASSYAATCPGCSAEREYLFGLPARETPVQGWPTFGGPEPSEILDAGQWLDVADTAAAAVPEDPTEAGRVLAIAQAAVAEVIKFVPAGWDAVPEDEFWTPEGQAVRDAEPGRFRLERLLVARDTYAGMARDIGTEVSGTGAR</sequence>
<dbReference type="RefSeq" id="WP_167212642.1">
    <property type="nucleotide sequence ID" value="NZ_JAASRO010000001.1"/>
</dbReference>
<dbReference type="EMBL" id="JAASRO010000001">
    <property type="protein sequence ID" value="NIK59983.1"/>
    <property type="molecule type" value="Genomic_DNA"/>
</dbReference>
<proteinExistence type="predicted"/>
<organism evidence="1 2">
    <name type="scientific">Kribbella shirazensis</name>
    <dbReference type="NCBI Taxonomy" id="1105143"/>
    <lineage>
        <taxon>Bacteria</taxon>
        <taxon>Bacillati</taxon>
        <taxon>Actinomycetota</taxon>
        <taxon>Actinomycetes</taxon>
        <taxon>Propionibacteriales</taxon>
        <taxon>Kribbellaceae</taxon>
        <taxon>Kribbella</taxon>
    </lineage>
</organism>